<gene>
    <name evidence="8" type="ORF">SCF082_LOCUS33913</name>
</gene>
<name>A0ABP0NSI4_9DINO</name>
<dbReference type="EMBL" id="CAXAMM010030613">
    <property type="protein sequence ID" value="CAK9066750.1"/>
    <property type="molecule type" value="Genomic_DNA"/>
</dbReference>
<dbReference type="InterPro" id="IPR005821">
    <property type="entry name" value="Ion_trans_dom"/>
</dbReference>
<evidence type="ECO:0000256" key="1">
    <source>
        <dbReference type="ARBA" id="ARBA00004141"/>
    </source>
</evidence>
<dbReference type="InterPro" id="IPR027359">
    <property type="entry name" value="Volt_channel_dom_sf"/>
</dbReference>
<evidence type="ECO:0000256" key="4">
    <source>
        <dbReference type="ARBA" id="ARBA00023136"/>
    </source>
</evidence>
<dbReference type="Gene3D" id="1.20.120.350">
    <property type="entry name" value="Voltage-gated potassium channels. Chain C"/>
    <property type="match status" value="1"/>
</dbReference>
<feature type="region of interest" description="Disordered" evidence="5">
    <location>
        <begin position="546"/>
        <end position="569"/>
    </location>
</feature>
<feature type="transmembrane region" description="Helical" evidence="6">
    <location>
        <begin position="460"/>
        <end position="480"/>
    </location>
</feature>
<feature type="transmembrane region" description="Helical" evidence="6">
    <location>
        <begin position="274"/>
        <end position="296"/>
    </location>
</feature>
<proteinExistence type="predicted"/>
<feature type="transmembrane region" description="Helical" evidence="6">
    <location>
        <begin position="398"/>
        <end position="421"/>
    </location>
</feature>
<feature type="transmembrane region" description="Helical" evidence="6">
    <location>
        <begin position="103"/>
        <end position="127"/>
    </location>
</feature>
<evidence type="ECO:0000313" key="9">
    <source>
        <dbReference type="Proteomes" id="UP001642464"/>
    </source>
</evidence>
<evidence type="ECO:0000256" key="5">
    <source>
        <dbReference type="SAM" id="MobiDB-lite"/>
    </source>
</evidence>
<keyword evidence="9" id="KW-1185">Reference proteome</keyword>
<feature type="transmembrane region" description="Helical" evidence="6">
    <location>
        <begin position="244"/>
        <end position="268"/>
    </location>
</feature>
<evidence type="ECO:0000259" key="7">
    <source>
        <dbReference type="Pfam" id="PF00520"/>
    </source>
</evidence>
<feature type="transmembrane region" description="Helical" evidence="6">
    <location>
        <begin position="507"/>
        <end position="525"/>
    </location>
</feature>
<feature type="region of interest" description="Disordered" evidence="5">
    <location>
        <begin position="1"/>
        <end position="22"/>
    </location>
</feature>
<feature type="transmembrane region" description="Helical" evidence="6">
    <location>
        <begin position="75"/>
        <end position="91"/>
    </location>
</feature>
<feature type="transmembrane region" description="Helical" evidence="6">
    <location>
        <begin position="358"/>
        <end position="378"/>
    </location>
</feature>
<organism evidence="8 9">
    <name type="scientific">Durusdinium trenchii</name>
    <dbReference type="NCBI Taxonomy" id="1381693"/>
    <lineage>
        <taxon>Eukaryota</taxon>
        <taxon>Sar</taxon>
        <taxon>Alveolata</taxon>
        <taxon>Dinophyceae</taxon>
        <taxon>Suessiales</taxon>
        <taxon>Symbiodiniaceae</taxon>
        <taxon>Durusdinium</taxon>
    </lineage>
</organism>
<feature type="transmembrane region" description="Helical" evidence="6">
    <location>
        <begin position="139"/>
        <end position="164"/>
    </location>
</feature>
<keyword evidence="3 6" id="KW-1133">Transmembrane helix</keyword>
<feature type="compositionally biased region" description="Polar residues" evidence="5">
    <location>
        <begin position="560"/>
        <end position="569"/>
    </location>
</feature>
<feature type="transmembrane region" description="Helical" evidence="6">
    <location>
        <begin position="203"/>
        <end position="224"/>
    </location>
</feature>
<evidence type="ECO:0000256" key="6">
    <source>
        <dbReference type="SAM" id="Phobius"/>
    </source>
</evidence>
<dbReference type="Proteomes" id="UP001642464">
    <property type="component" value="Unassembled WGS sequence"/>
</dbReference>
<keyword evidence="4 6" id="KW-0472">Membrane</keyword>
<accession>A0ABP0NSI4</accession>
<dbReference type="Pfam" id="PF00520">
    <property type="entry name" value="Ion_trans"/>
    <property type="match status" value="1"/>
</dbReference>
<comment type="subcellular location">
    <subcellularLocation>
        <location evidence="1">Membrane</location>
        <topology evidence="1">Multi-pass membrane protein</topology>
    </subcellularLocation>
</comment>
<sequence>MGPEKDRKKEKRHSILKQGKDKDDEFKDIRMKGGVFGAGNDKDLRLDEDVYDVRNFYKKTGCAQAVARSDRFERLTLMVISINAVYIGVDADNNNASSMVDAAWPYVVFDNMFCAFFTAELLIRFGAFAVKRNCLKDRWFVFDSLLVALMVAETWVLTIVVLAMGSMEGGMPTEPPAIPGGYRKGMPLALVWGYTAYVSPGKVPWQISTLLGVTCACCAVTWGIRDGRKSAFIVVTENRPMVPIYLELVRTIVMVPAIMSLMAVLCILRPSTSFTLQLLMAIFTCVVVGNMTRYFVALLGEPPMPQELLARVPKKRWWCGSCCGGVNDTCWGLGSAWSKVPHRVTLSDLHTGISMVRIFMILHICLQCFSLSASMVPMSVQMLPTGYCEAKTMFSSPWILWFVIVMTVSASYVGMAGFAVINNAISSVLDVELRAADEAAEDEEQKFIRHFQVASQSKSIPIYMLLPLVGAIMGAFPVRFRDVTITINSHNDKFHCPVFDQNVCGHLLYSMCIALGMMWVSVLNYRSFTPAGMPIDKLPEVLAQLAPASPADSDSDDPSNEGSGSLVSE</sequence>
<evidence type="ECO:0000313" key="8">
    <source>
        <dbReference type="EMBL" id="CAK9066750.1"/>
    </source>
</evidence>
<evidence type="ECO:0000256" key="3">
    <source>
        <dbReference type="ARBA" id="ARBA00022989"/>
    </source>
</evidence>
<evidence type="ECO:0000256" key="2">
    <source>
        <dbReference type="ARBA" id="ARBA00022692"/>
    </source>
</evidence>
<protein>
    <recommendedName>
        <fullName evidence="7">Ion transport domain-containing protein</fullName>
    </recommendedName>
</protein>
<keyword evidence="2 6" id="KW-0812">Transmembrane</keyword>
<feature type="domain" description="Ion transport" evidence="7">
    <location>
        <begin position="72"/>
        <end position="154"/>
    </location>
</feature>
<reference evidence="8 9" key="1">
    <citation type="submission" date="2024-02" db="EMBL/GenBank/DDBJ databases">
        <authorList>
            <person name="Chen Y."/>
            <person name="Shah S."/>
            <person name="Dougan E. K."/>
            <person name="Thang M."/>
            <person name="Chan C."/>
        </authorList>
    </citation>
    <scope>NUCLEOTIDE SEQUENCE [LARGE SCALE GENOMIC DNA]</scope>
</reference>
<comment type="caution">
    <text evidence="8">The sequence shown here is derived from an EMBL/GenBank/DDBJ whole genome shotgun (WGS) entry which is preliminary data.</text>
</comment>